<organism evidence="2 3">
    <name type="scientific">Clathrospora elynae</name>
    <dbReference type="NCBI Taxonomy" id="706981"/>
    <lineage>
        <taxon>Eukaryota</taxon>
        <taxon>Fungi</taxon>
        <taxon>Dikarya</taxon>
        <taxon>Ascomycota</taxon>
        <taxon>Pezizomycotina</taxon>
        <taxon>Dothideomycetes</taxon>
        <taxon>Pleosporomycetidae</taxon>
        <taxon>Pleosporales</taxon>
        <taxon>Diademaceae</taxon>
        <taxon>Clathrospora</taxon>
    </lineage>
</organism>
<proteinExistence type="predicted"/>
<sequence length="278" mass="30891">MSDPLSITASVVSITVPALHVIRLLYEDLQQLKDAPKIIKRLSEYVHSVDAALKLLQGVEEREWNLLDTRISEESKTTINSCTQACELFRSELQRWTRHSEDGRLAWRDRTNVGFFKQSQIKAMSEQLQNCKISIGLVVNTATLYISVRHTHITEDIRKTISTAQAEVKGAITTTENQLVAIESKLKDLSPSSDDEEAARPEEDKVEALRQLEVEHKALEASYTLLHELSMKTQEEAVAKAAAKNQGSSTTVTNVTFGSQNRGLQAGVINGGTVYLGK</sequence>
<dbReference type="Pfam" id="PF17111">
    <property type="entry name" value="PigL_N"/>
    <property type="match status" value="1"/>
</dbReference>
<protein>
    <recommendedName>
        <fullName evidence="1">Azaphilone pigments biosynthesis cluster protein L N-terminal domain-containing protein</fullName>
    </recommendedName>
</protein>
<dbReference type="InterPro" id="IPR031348">
    <property type="entry name" value="PigL_N"/>
</dbReference>
<dbReference type="EMBL" id="ML976237">
    <property type="protein sequence ID" value="KAF1935764.1"/>
    <property type="molecule type" value="Genomic_DNA"/>
</dbReference>
<dbReference type="Proteomes" id="UP000800038">
    <property type="component" value="Unassembled WGS sequence"/>
</dbReference>
<accession>A0A6A5S8B3</accession>
<gene>
    <name evidence="2" type="ORF">EJ02DRAFT_506899</name>
</gene>
<dbReference type="AlphaFoldDB" id="A0A6A5S8B3"/>
<name>A0A6A5S8B3_9PLEO</name>
<dbReference type="OrthoDB" id="432483at2759"/>
<evidence type="ECO:0000259" key="1">
    <source>
        <dbReference type="Pfam" id="PF17111"/>
    </source>
</evidence>
<evidence type="ECO:0000313" key="2">
    <source>
        <dbReference type="EMBL" id="KAF1935764.1"/>
    </source>
</evidence>
<reference evidence="2" key="1">
    <citation type="journal article" date="2020" name="Stud. Mycol.">
        <title>101 Dothideomycetes genomes: a test case for predicting lifestyles and emergence of pathogens.</title>
        <authorList>
            <person name="Haridas S."/>
            <person name="Albert R."/>
            <person name="Binder M."/>
            <person name="Bloem J."/>
            <person name="Labutti K."/>
            <person name="Salamov A."/>
            <person name="Andreopoulos B."/>
            <person name="Baker S."/>
            <person name="Barry K."/>
            <person name="Bills G."/>
            <person name="Bluhm B."/>
            <person name="Cannon C."/>
            <person name="Castanera R."/>
            <person name="Culley D."/>
            <person name="Daum C."/>
            <person name="Ezra D."/>
            <person name="Gonzalez J."/>
            <person name="Henrissat B."/>
            <person name="Kuo A."/>
            <person name="Liang C."/>
            <person name="Lipzen A."/>
            <person name="Lutzoni F."/>
            <person name="Magnuson J."/>
            <person name="Mondo S."/>
            <person name="Nolan M."/>
            <person name="Ohm R."/>
            <person name="Pangilinan J."/>
            <person name="Park H.-J."/>
            <person name="Ramirez L."/>
            <person name="Alfaro M."/>
            <person name="Sun H."/>
            <person name="Tritt A."/>
            <person name="Yoshinaga Y."/>
            <person name="Zwiers L.-H."/>
            <person name="Turgeon B."/>
            <person name="Goodwin S."/>
            <person name="Spatafora J."/>
            <person name="Crous P."/>
            <person name="Grigoriev I."/>
        </authorList>
    </citation>
    <scope>NUCLEOTIDE SEQUENCE</scope>
    <source>
        <strain evidence="2">CBS 161.51</strain>
    </source>
</reference>
<evidence type="ECO:0000313" key="3">
    <source>
        <dbReference type="Proteomes" id="UP000800038"/>
    </source>
</evidence>
<keyword evidence="3" id="KW-1185">Reference proteome</keyword>
<feature type="domain" description="Azaphilone pigments biosynthesis cluster protein L N-terminal" evidence="1">
    <location>
        <begin position="2"/>
        <end position="205"/>
    </location>
</feature>